<protein>
    <submittedName>
        <fullName evidence="8">MFS transporter</fullName>
    </submittedName>
</protein>
<dbReference type="InterPro" id="IPR050189">
    <property type="entry name" value="MFS_Efflux_Transporters"/>
</dbReference>
<evidence type="ECO:0000256" key="2">
    <source>
        <dbReference type="ARBA" id="ARBA00022475"/>
    </source>
</evidence>
<evidence type="ECO:0000256" key="4">
    <source>
        <dbReference type="ARBA" id="ARBA00022989"/>
    </source>
</evidence>
<dbReference type="Pfam" id="PF07690">
    <property type="entry name" value="MFS_1"/>
    <property type="match status" value="1"/>
</dbReference>
<dbReference type="InterPro" id="IPR020846">
    <property type="entry name" value="MFS_dom"/>
</dbReference>
<dbReference type="InterPro" id="IPR011701">
    <property type="entry name" value="MFS"/>
</dbReference>
<dbReference type="PROSITE" id="PS50850">
    <property type="entry name" value="MFS"/>
    <property type="match status" value="1"/>
</dbReference>
<comment type="caution">
    <text evidence="8">The sequence shown here is derived from an EMBL/GenBank/DDBJ whole genome shotgun (WGS) entry which is preliminary data.</text>
</comment>
<dbReference type="PANTHER" id="PTHR43124">
    <property type="entry name" value="PURINE EFFLUX PUMP PBUE"/>
    <property type="match status" value="1"/>
</dbReference>
<keyword evidence="3 6" id="KW-0812">Transmembrane</keyword>
<dbReference type="AlphaFoldDB" id="A0A832N5J0"/>
<dbReference type="PANTHER" id="PTHR43124:SF3">
    <property type="entry name" value="CHLORAMPHENICOL EFFLUX PUMP RV0191"/>
    <property type="match status" value="1"/>
</dbReference>
<proteinExistence type="predicted"/>
<keyword evidence="5 6" id="KW-0472">Membrane</keyword>
<keyword evidence="4 6" id="KW-1133">Transmembrane helix</keyword>
<feature type="transmembrane region" description="Helical" evidence="6">
    <location>
        <begin position="182"/>
        <end position="205"/>
    </location>
</feature>
<feature type="transmembrane region" description="Helical" evidence="6">
    <location>
        <begin position="90"/>
        <end position="109"/>
    </location>
</feature>
<reference evidence="8" key="1">
    <citation type="journal article" date="2020" name="mSystems">
        <title>Genome- and Community-Level Interaction Insights into Carbon Utilization and Element Cycling Functions of Hydrothermarchaeota in Hydrothermal Sediment.</title>
        <authorList>
            <person name="Zhou Z."/>
            <person name="Liu Y."/>
            <person name="Xu W."/>
            <person name="Pan J."/>
            <person name="Luo Z.H."/>
            <person name="Li M."/>
        </authorList>
    </citation>
    <scope>NUCLEOTIDE SEQUENCE [LARGE SCALE GENOMIC DNA]</scope>
    <source>
        <strain evidence="8">HyVt-505</strain>
    </source>
</reference>
<accession>A0A832N5J0</accession>
<feature type="transmembrane region" description="Helical" evidence="6">
    <location>
        <begin position="211"/>
        <end position="230"/>
    </location>
</feature>
<keyword evidence="2" id="KW-1003">Cell membrane</keyword>
<evidence type="ECO:0000313" key="8">
    <source>
        <dbReference type="EMBL" id="HHJ81022.1"/>
    </source>
</evidence>
<feature type="transmembrane region" description="Helical" evidence="6">
    <location>
        <begin position="57"/>
        <end position="78"/>
    </location>
</feature>
<dbReference type="GO" id="GO:0022857">
    <property type="term" value="F:transmembrane transporter activity"/>
    <property type="evidence" value="ECO:0007669"/>
    <property type="project" value="InterPro"/>
</dbReference>
<evidence type="ECO:0000256" key="1">
    <source>
        <dbReference type="ARBA" id="ARBA00004651"/>
    </source>
</evidence>
<dbReference type="Proteomes" id="UP000885832">
    <property type="component" value="Unassembled WGS sequence"/>
</dbReference>
<gene>
    <name evidence="8" type="ORF">ENJ65_05265</name>
</gene>
<dbReference type="EMBL" id="DRNF01000333">
    <property type="protein sequence ID" value="HHJ81022.1"/>
    <property type="molecule type" value="Genomic_DNA"/>
</dbReference>
<dbReference type="SUPFAM" id="SSF103473">
    <property type="entry name" value="MFS general substrate transporter"/>
    <property type="match status" value="1"/>
</dbReference>
<evidence type="ECO:0000256" key="6">
    <source>
        <dbReference type="SAM" id="Phobius"/>
    </source>
</evidence>
<feature type="non-terminal residue" evidence="8">
    <location>
        <position position="1"/>
    </location>
</feature>
<evidence type="ECO:0000256" key="5">
    <source>
        <dbReference type="ARBA" id="ARBA00023136"/>
    </source>
</evidence>
<dbReference type="InterPro" id="IPR036259">
    <property type="entry name" value="MFS_trans_sf"/>
</dbReference>
<dbReference type="GO" id="GO:0005886">
    <property type="term" value="C:plasma membrane"/>
    <property type="evidence" value="ECO:0007669"/>
    <property type="project" value="UniProtKB-SubCell"/>
</dbReference>
<dbReference type="Gene3D" id="1.20.1720.10">
    <property type="entry name" value="Multidrug resistance protein D"/>
    <property type="match status" value="1"/>
</dbReference>
<feature type="transmembrane region" description="Helical" evidence="6">
    <location>
        <begin position="121"/>
        <end position="141"/>
    </location>
</feature>
<organism evidence="8">
    <name type="scientific">Candidatus Tenderia electrophaga</name>
    <dbReference type="NCBI Taxonomy" id="1748243"/>
    <lineage>
        <taxon>Bacteria</taxon>
        <taxon>Pseudomonadati</taxon>
        <taxon>Pseudomonadota</taxon>
        <taxon>Gammaproteobacteria</taxon>
        <taxon>Candidatus Tenderiales</taxon>
        <taxon>Candidatus Tenderiaceae</taxon>
        <taxon>Candidatus Tenderia</taxon>
    </lineage>
</organism>
<evidence type="ECO:0000256" key="3">
    <source>
        <dbReference type="ARBA" id="ARBA00022692"/>
    </source>
</evidence>
<comment type="subcellular location">
    <subcellularLocation>
        <location evidence="1">Cell membrane</location>
        <topology evidence="1">Multi-pass membrane protein</topology>
    </subcellularLocation>
</comment>
<feature type="transmembrane region" description="Helical" evidence="6">
    <location>
        <begin position="153"/>
        <end position="170"/>
    </location>
</feature>
<feature type="domain" description="Major facilitator superfamily (MFS) profile" evidence="7">
    <location>
        <begin position="1"/>
        <end position="233"/>
    </location>
</feature>
<evidence type="ECO:0000259" key="7">
    <source>
        <dbReference type="PROSITE" id="PS50850"/>
    </source>
</evidence>
<feature type="transmembrane region" description="Helical" evidence="6">
    <location>
        <begin position="6"/>
        <end position="24"/>
    </location>
</feature>
<name>A0A832N5J0_9GAMM</name>
<sequence>GWHSVFYFLVLYSALVFVLVFIHLPETLASHLRQSFHPAHVARVYGRTLVHRRFQSLVFMVACYFGGMFLYIAGAPTVIFDFLQLESTDFAILFIPMVAGMIAGAWLSGQLAHRWPRQRTLTLALTLMALGTLANSAQALLLTPTLVSMITPLIIYTCGIGIAMPAMMVMSMDCFPNNRGTAAAVMGFVQMLGNALIASLAVPLLSQHPSHLALGQTGLIAIALILWWRIPAQAEEAHSKPANISS</sequence>